<organism evidence="2 3">
    <name type="scientific">Fibrisoma limi BUZ 3</name>
    <dbReference type="NCBI Taxonomy" id="1185876"/>
    <lineage>
        <taxon>Bacteria</taxon>
        <taxon>Pseudomonadati</taxon>
        <taxon>Bacteroidota</taxon>
        <taxon>Cytophagia</taxon>
        <taxon>Cytophagales</taxon>
        <taxon>Spirosomataceae</taxon>
        <taxon>Fibrisoma</taxon>
    </lineage>
</organism>
<proteinExistence type="predicted"/>
<name>I2GLJ2_9BACT</name>
<evidence type="ECO:0000313" key="3">
    <source>
        <dbReference type="Proteomes" id="UP000009309"/>
    </source>
</evidence>
<protein>
    <recommendedName>
        <fullName evidence="4">FUSC family protein</fullName>
    </recommendedName>
</protein>
<feature type="transmembrane region" description="Helical" evidence="1">
    <location>
        <begin position="29"/>
        <end position="46"/>
    </location>
</feature>
<keyword evidence="1" id="KW-1133">Transmembrane helix</keyword>
<dbReference type="RefSeq" id="WP_009283344.1">
    <property type="nucleotide sequence ID" value="NZ_CAIT01000007.1"/>
</dbReference>
<comment type="caution">
    <text evidence="2">The sequence shown here is derived from an EMBL/GenBank/DDBJ whole genome shotgun (WGS) entry which is preliminary data.</text>
</comment>
<gene>
    <name evidence="2" type="ORF">BN8_03972</name>
</gene>
<sequence length="87" mass="9619">MLSSKDYSKMTLDELVAEEKKLKSQKIKIPIALIAGFLVGLAVWSATHNGGFVLTVVLLVIPFLIGSRYSKTLKSLQAEISRRDSVR</sequence>
<keyword evidence="3" id="KW-1185">Reference proteome</keyword>
<dbReference type="AlphaFoldDB" id="I2GLJ2"/>
<evidence type="ECO:0000313" key="2">
    <source>
        <dbReference type="EMBL" id="CCH54768.1"/>
    </source>
</evidence>
<dbReference type="EMBL" id="CAIT01000007">
    <property type="protein sequence ID" value="CCH54768.1"/>
    <property type="molecule type" value="Genomic_DNA"/>
</dbReference>
<dbReference type="eggNOG" id="ENOG5032YUQ">
    <property type="taxonomic scope" value="Bacteria"/>
</dbReference>
<reference evidence="2 3" key="1">
    <citation type="journal article" date="2012" name="J. Bacteriol.">
        <title>Genome Sequence of the Filamentous Bacterium Fibrisoma limi BUZ 3T.</title>
        <authorList>
            <person name="Filippini M."/>
            <person name="Qi W."/>
            <person name="Jaenicke S."/>
            <person name="Goesmann A."/>
            <person name="Smits T.H."/>
            <person name="Bagheri H.C."/>
        </authorList>
    </citation>
    <scope>NUCLEOTIDE SEQUENCE [LARGE SCALE GENOMIC DNA]</scope>
    <source>
        <strain evidence="3">BUZ 3T</strain>
    </source>
</reference>
<evidence type="ECO:0000256" key="1">
    <source>
        <dbReference type="SAM" id="Phobius"/>
    </source>
</evidence>
<feature type="transmembrane region" description="Helical" evidence="1">
    <location>
        <begin position="52"/>
        <end position="69"/>
    </location>
</feature>
<dbReference type="Proteomes" id="UP000009309">
    <property type="component" value="Unassembled WGS sequence"/>
</dbReference>
<dbReference type="OrthoDB" id="887293at2"/>
<keyword evidence="1" id="KW-0812">Transmembrane</keyword>
<keyword evidence="1" id="KW-0472">Membrane</keyword>
<accession>I2GLJ2</accession>
<evidence type="ECO:0008006" key="4">
    <source>
        <dbReference type="Google" id="ProtNLM"/>
    </source>
</evidence>